<organism evidence="1 2">
    <name type="scientific">Legionella antarctica</name>
    <dbReference type="NCBI Taxonomy" id="2708020"/>
    <lineage>
        <taxon>Bacteria</taxon>
        <taxon>Pseudomonadati</taxon>
        <taxon>Pseudomonadota</taxon>
        <taxon>Gammaproteobacteria</taxon>
        <taxon>Legionellales</taxon>
        <taxon>Legionellaceae</taxon>
        <taxon>Legionella</taxon>
    </lineage>
</organism>
<reference evidence="1" key="1">
    <citation type="journal article" date="2020" name="Microbiol. Resour. Announc.">
        <title>Complete Genome Sequence of Novel Psychrotolerant Legionella Strain TUM19329, Isolated from Antarctic Lake Sediment.</title>
        <authorList>
            <person name="Shimada S."/>
            <person name="Nakai R."/>
            <person name="Aoki K."/>
            <person name="Shimoeda N."/>
            <person name="Ohno G."/>
            <person name="Miyazaki Y."/>
            <person name="Kudoh S."/>
            <person name="Imura S."/>
            <person name="Watanabe K."/>
            <person name="Ishii Y."/>
            <person name="Tateda K."/>
        </authorList>
    </citation>
    <scope>NUCLEOTIDE SEQUENCE [LARGE SCALE GENOMIC DNA]</scope>
    <source>
        <strain evidence="1">TUM19329</strain>
    </source>
</reference>
<sequence length="1630" mass="188765">MPKNLYSKQEVLECAKKICSEINQQIPLASNRYRPSLEDEQNFDEELERAEVEYYLNKHITRLFNNYAQQNQLIDKEFSSSEHLNFIAMAIDSVGTVYEEIKIVNEILKKPVQVTLDVLRDNLKQTIDQKIKSLQNKYGLTISNKLLEAKYQFTKRMKLDSELVKHRKILKNQLVSIVSSYFQDKQEDLKDNDKLYENLVKLNHFAAGYHWDQTKCTSGYCGEHSSLALHKIFQSPLVFYVNRIEFITLDWLNNEGEALDNHVFIAINREPNSDLKDTKTWGQEAVLIDPWNQLVCYASKFHTIPDEYYDYSSEGKWDSVIYTEKDYDIYAKIGDDQKNYAITENRNIDKRSAIITDEYQLTSIDSDGYQLTRSLLLELAQKSRPTNFQTPIDFFITTCSNKLIMPILGLKTVGIAIHKDFFKLIEEGKASVDDLQIGVASTLYEILHHGLIGQQFRLDFNRFLECDRDLIAHNNCGDGLIHYLRLYHGFLKSYQEQDHKLENNLLDYLDVDKQQKAIEQRIKAITTMLASDEHVSKQSKEIPLPKDIANELLPLQFKTYFSQDFKTKKSIVDQLNYLTSCFADLKIELIPHELHRHSLTRRVREYCSLLESMHIDFNDEQQFIAVNRLIQQAYDARVPGFDQIYIALTKPKKDEYGLVDDNVRALGPFLKCLESLIKITKSSSYSMASTLASEFIDLWDNEFMKLFDVNVGRSVDEYIRDFYKIHKVYPTGNSRYFGSEIGTHIAIDNSVKNSGVLLKYMTRYSDQNIAKLFYILGNHSHSVLNTLSPDDLFALMHKYYDRKVDGFKFEYETQIHTFKHIISRKMLITDMFNSQLGFKDKIELFVKKNADLLTTPIASSPREPTCNFNGEATQFLLQQFTSIMQNGTADDKEVVKDFFLFKSNPNSLYYIQSRLGSHPHQLDYDSLFVQFIIEGRYQNSKVYFFSPKEKMEFYLSSGIFHGPCKLPAKQYIDLLNLNHETLTLESLTKIYNQLVQHDVRSYHPIWDLLEGHLKLVKPYTLLSADTQKLVALIQKTAKNSKHGSSPVRNFVKKIEWNLPSQISQLSVEQLKNLVYLYRAFNTCGTYPSLKDQLRYQQLLFEGIKQSSVPKQLELFELILFNQDFSEPISDFQFTKTLIDLFIAAAMKQYDVDDGSETYFQNIEPLLECIAKHVPVRDRETVFAKLLDRIQAQEKVCHFAEPHVHDLKIKTYRKNEQVDIDNTRITGLSALSLYFGEEQKDQQELIEFLSSSLSEPSLKQFTTFIMNHPKRDKILEVMGMNKESIIIKEDDIRYYNTSIYHHFWDVSLEERAVIFNHLLIPAQHTSSEKKEKEAYKQALKLVGKRLFPNAAKENSDDHFAMELLNSYLETSNKYQRGILLAGILVASNKHDNSTTLTTGKKIASLCEHMGPAYVKLAQAIHSYPGTPSSLRSDLAHVKGHASPLARWELWRLLELHVTQNDRAKIKYVGRLLGSASYNLALEVILQDDTKAVLILLREQAALNANKGFAHLGKTIKHCKHERMNSIREPMLSILSEAEKQSLVELDPVASQKQFLLAQYLYINDRFKFASDYDFDIKPAQYICGGDGYRIITKLEGTEFNELPTKVQDVIWVRMSGTKLRKNKSYSSIIYS</sequence>
<dbReference type="EMBL" id="AP022839">
    <property type="protein sequence ID" value="BCA96805.1"/>
    <property type="molecule type" value="Genomic_DNA"/>
</dbReference>
<protein>
    <submittedName>
        <fullName evidence="1">Uncharacterized protein</fullName>
    </submittedName>
</protein>
<evidence type="ECO:0000313" key="2">
    <source>
        <dbReference type="Proteomes" id="UP000502894"/>
    </source>
</evidence>
<accession>A0A6F8T7Z9</accession>
<gene>
    <name evidence="1" type="ORF">TUM19329_31660</name>
</gene>
<dbReference type="Proteomes" id="UP000502894">
    <property type="component" value="Chromosome"/>
</dbReference>
<name>A0A6F8T7Z9_9GAMM</name>
<dbReference type="KEGG" id="lant:TUM19329_31660"/>
<proteinExistence type="predicted"/>
<dbReference type="RefSeq" id="WP_173238027.1">
    <property type="nucleotide sequence ID" value="NZ_AP022839.1"/>
</dbReference>
<keyword evidence="2" id="KW-1185">Reference proteome</keyword>
<evidence type="ECO:0000313" key="1">
    <source>
        <dbReference type="EMBL" id="BCA96805.1"/>
    </source>
</evidence>